<evidence type="ECO:0000256" key="1">
    <source>
        <dbReference type="SAM" id="MobiDB-lite"/>
    </source>
</evidence>
<proteinExistence type="predicted"/>
<dbReference type="RefSeq" id="WP_071650083.1">
    <property type="nucleotide sequence ID" value="NZ_CP017963.1"/>
</dbReference>
<name>A0AAC9NMS9_VIRHA</name>
<geneLocation type="plasmid" evidence="2 3">
    <name>unnamed1</name>
</geneLocation>
<accession>A0AAC9NMS9</accession>
<reference evidence="2 3" key="1">
    <citation type="submission" date="2016-11" db="EMBL/GenBank/DDBJ databases">
        <title>Complete genome sequencing of Virgibacillus halodenitrificans PDB-F2.</title>
        <authorList>
            <person name="Sun Z."/>
            <person name="Zhou Y."/>
            <person name="Li H."/>
        </authorList>
    </citation>
    <scope>NUCLEOTIDE SEQUENCE [LARGE SCALE GENOMIC DNA]</scope>
    <source>
        <strain evidence="2 3">PDB-F2</strain>
        <plasmid evidence="2 3">unnamed1</plasmid>
    </source>
</reference>
<organism evidence="2 3">
    <name type="scientific">Virgibacillus halodenitrificans</name>
    <name type="common">Bacillus halodenitrificans</name>
    <dbReference type="NCBI Taxonomy" id="1482"/>
    <lineage>
        <taxon>Bacteria</taxon>
        <taxon>Bacillati</taxon>
        <taxon>Bacillota</taxon>
        <taxon>Bacilli</taxon>
        <taxon>Bacillales</taxon>
        <taxon>Bacillaceae</taxon>
        <taxon>Virgibacillus</taxon>
    </lineage>
</organism>
<dbReference type="EMBL" id="CP017963">
    <property type="protein sequence ID" value="APC50363.1"/>
    <property type="molecule type" value="Genomic_DNA"/>
</dbReference>
<protein>
    <submittedName>
        <fullName evidence="2">Uncharacterized protein</fullName>
    </submittedName>
</protein>
<evidence type="ECO:0000313" key="3">
    <source>
        <dbReference type="Proteomes" id="UP000182945"/>
    </source>
</evidence>
<evidence type="ECO:0000313" key="2">
    <source>
        <dbReference type="EMBL" id="APC50363.1"/>
    </source>
</evidence>
<sequence>MRQNSVLKGMKERTPGNIVPDKVYTDKEENKEVPKSKVKTLKDTSDKKSFKNQQYQVKISDKIKEELNALKIVTKTKFDYEIIELLIDSYVRNELTTSTKRKFKAMTSDE</sequence>
<keyword evidence="2" id="KW-0614">Plasmid</keyword>
<dbReference type="AlphaFoldDB" id="A0AAC9NMS9"/>
<dbReference type="GeneID" id="71516493"/>
<dbReference type="Proteomes" id="UP000182945">
    <property type="component" value="Plasmid unnamed1"/>
</dbReference>
<feature type="region of interest" description="Disordered" evidence="1">
    <location>
        <begin position="1"/>
        <end position="21"/>
    </location>
</feature>
<dbReference type="KEGG" id="vhl:BME96_18955"/>
<gene>
    <name evidence="2" type="ORF">BME96_18955</name>
</gene>